<feature type="compositionally biased region" description="Gly residues" evidence="1">
    <location>
        <begin position="331"/>
        <end position="342"/>
    </location>
</feature>
<reference evidence="2 3" key="1">
    <citation type="journal article" date="2018" name="Sci. Rep.">
        <title>Raphidocelis subcapitata (=Pseudokirchneriella subcapitata) provides an insight into genome evolution and environmental adaptations in the Sphaeropleales.</title>
        <authorList>
            <person name="Suzuki S."/>
            <person name="Yamaguchi H."/>
            <person name="Nakajima N."/>
            <person name="Kawachi M."/>
        </authorList>
    </citation>
    <scope>NUCLEOTIDE SEQUENCE [LARGE SCALE GENOMIC DNA]</scope>
    <source>
        <strain evidence="2 3">NIES-35</strain>
    </source>
</reference>
<evidence type="ECO:0000313" key="2">
    <source>
        <dbReference type="EMBL" id="GBF95177.1"/>
    </source>
</evidence>
<name>A0A2V0PDD2_9CHLO</name>
<feature type="region of interest" description="Disordered" evidence="1">
    <location>
        <begin position="369"/>
        <end position="401"/>
    </location>
</feature>
<protein>
    <submittedName>
        <fullName evidence="2">Uncharacterized protein</fullName>
    </submittedName>
</protein>
<keyword evidence="3" id="KW-1185">Reference proteome</keyword>
<feature type="compositionally biased region" description="Low complexity" evidence="1">
    <location>
        <begin position="123"/>
        <end position="135"/>
    </location>
</feature>
<dbReference type="Proteomes" id="UP000247498">
    <property type="component" value="Unassembled WGS sequence"/>
</dbReference>
<comment type="caution">
    <text evidence="2">The sequence shown here is derived from an EMBL/GenBank/DDBJ whole genome shotgun (WGS) entry which is preliminary data.</text>
</comment>
<accession>A0A2V0PDD2</accession>
<evidence type="ECO:0000256" key="1">
    <source>
        <dbReference type="SAM" id="MobiDB-lite"/>
    </source>
</evidence>
<dbReference type="InParanoid" id="A0A2V0PDD2"/>
<sequence>MEPAAALPSAANRTAADALEVLRLDAARAGAAARVEASVQLERAKFAHEVEVKAEQLLTRTQAGDAGLSPPPPRPGLAALRITKQRSQVGADPSAATPKLSRETTPLAHRLAADYESAPDSPAAATAQPRAAAAGEGEGENDAYAALLAPLLAQAVGLLPPQMPEPAVPVPPLPAGPLPPCQLPRPAAGPQRPAAGGFNGPQPGFVPGCFKGQQQYMQQPEQYMPPQQQQYMQPPQPYMQPPQPYMQHPHPHMQPPQQYMQHPQQYMQPPQQYMQHPQQYMPPPPMPPPAGEHGCWQPHGDQFQGGAWVWQPAAQPFANGGHGMGGPMGCGPQGPGWNGGPAHGPNPSNAQFGTNVGGTVYYPAPNCAAPPPPRPGGRGRAAGGAARCKPNGMARSASLPTDPRLQAIAAQLPSDPFEMGF</sequence>
<organism evidence="2 3">
    <name type="scientific">Raphidocelis subcapitata</name>
    <dbReference type="NCBI Taxonomy" id="307507"/>
    <lineage>
        <taxon>Eukaryota</taxon>
        <taxon>Viridiplantae</taxon>
        <taxon>Chlorophyta</taxon>
        <taxon>core chlorophytes</taxon>
        <taxon>Chlorophyceae</taxon>
        <taxon>CS clade</taxon>
        <taxon>Sphaeropleales</taxon>
        <taxon>Selenastraceae</taxon>
        <taxon>Raphidocelis</taxon>
    </lineage>
</organism>
<proteinExistence type="predicted"/>
<feature type="region of interest" description="Disordered" evidence="1">
    <location>
        <begin position="115"/>
        <end position="138"/>
    </location>
</feature>
<gene>
    <name evidence="2" type="ORF">Rsub_07890</name>
</gene>
<dbReference type="EMBL" id="BDRX01000061">
    <property type="protein sequence ID" value="GBF95177.1"/>
    <property type="molecule type" value="Genomic_DNA"/>
</dbReference>
<evidence type="ECO:0000313" key="3">
    <source>
        <dbReference type="Proteomes" id="UP000247498"/>
    </source>
</evidence>
<feature type="region of interest" description="Disordered" evidence="1">
    <location>
        <begin position="331"/>
        <end position="354"/>
    </location>
</feature>
<dbReference type="AlphaFoldDB" id="A0A2V0PDD2"/>